<evidence type="ECO:0000313" key="3">
    <source>
        <dbReference type="Proteomes" id="UP001186944"/>
    </source>
</evidence>
<dbReference type="Proteomes" id="UP001186944">
    <property type="component" value="Unassembled WGS sequence"/>
</dbReference>
<evidence type="ECO:0000256" key="1">
    <source>
        <dbReference type="SAM" id="MobiDB-lite"/>
    </source>
</evidence>
<evidence type="ECO:0000313" key="2">
    <source>
        <dbReference type="EMBL" id="KAK3106003.1"/>
    </source>
</evidence>
<sequence>MTSVANSRAGRDNESVKPTTVGDRSNGKNISEDVSPPLPPRGVKSILSVKDYKKANDNRYVKFSDVEQKRVPNGKVKSMVESRENATTPPPKIPPRNRIVKTSAVNVNVKRETFERQNGKVHPYDKNEIISAFDKLAADIDRSDKKSRGITLKSQEPQPLTRTNVTCHDRIWNNKDEDEDNKGDDGLSPPLKHITLESTQELLEKFDPLDVLDSGSDHSDSSADTMIMMTTEEEEQNKVKIHQSMQNYREGSNRTNKPYSEGFELEISQQNQENEMRMKQKLGNEALNQLSPKSEDTDDGYGTNSSQGTTISSPLSSSLNSLETSDFENSTNGSMGKIPRNTSNNNSSSAIQNSSRGTWAVRRRTRMSEKSEDANSVQERLRQLTIIEEEDNSQDTKRRSEHKGRGDIKETRRRERETTPTNCEQNYHEEINGPVPPDLRKFEGDLFDKWTDMDRNYRNYYGFDYDSEEKNEKVMYFQHKMLKQSYGSDNYYTPRSYQEQTRTEKDFDSLMSFSQGSLPRNINIGRDYSNLESSSYRSNASSGIASYDERPNHMTNVSYDQIPLQGTLPGMPSKGQFASLDNINANGRKPLFASSADIHKLFQSRDNIHDQLQRPANCRHSFHAMPCTQQWLLDASQNQADASVPRERASSTSAAMKSKSSWNPFGGMFSRKKKSEQNKSNQNLQSNDAASAKSDRKSRPNVGSANVPEVPVRQPIIKSNQRGNQTQSSLGRTPSFRKYAEKSGLATLPNGDLQELPFRTVTVVEASGTKLSTLV</sequence>
<accession>A0AA88YI79</accession>
<feature type="region of interest" description="Disordered" evidence="1">
    <location>
        <begin position="638"/>
        <end position="735"/>
    </location>
</feature>
<feature type="region of interest" description="Disordered" evidence="1">
    <location>
        <begin position="143"/>
        <end position="191"/>
    </location>
</feature>
<feature type="compositionally biased region" description="Polar residues" evidence="1">
    <location>
        <begin position="717"/>
        <end position="732"/>
    </location>
</feature>
<feature type="compositionally biased region" description="Low complexity" evidence="1">
    <location>
        <begin position="341"/>
        <end position="355"/>
    </location>
</feature>
<proteinExistence type="predicted"/>
<feature type="compositionally biased region" description="Basic and acidic residues" evidence="1">
    <location>
        <begin position="394"/>
        <end position="418"/>
    </location>
</feature>
<keyword evidence="3" id="KW-1185">Reference proteome</keyword>
<dbReference type="AlphaFoldDB" id="A0AA88YI79"/>
<feature type="compositionally biased region" description="Low complexity" evidence="1">
    <location>
        <begin position="305"/>
        <end position="324"/>
    </location>
</feature>
<feature type="region of interest" description="Disordered" evidence="1">
    <location>
        <begin position="65"/>
        <end position="96"/>
    </location>
</feature>
<comment type="caution">
    <text evidence="2">The sequence shown here is derived from an EMBL/GenBank/DDBJ whole genome shotgun (WGS) entry which is preliminary data.</text>
</comment>
<feature type="compositionally biased region" description="Low complexity" evidence="1">
    <location>
        <begin position="650"/>
        <end position="661"/>
    </location>
</feature>
<gene>
    <name evidence="2" type="ORF">FSP39_010721</name>
</gene>
<feature type="region of interest" description="Disordered" evidence="1">
    <location>
        <begin position="290"/>
        <end position="437"/>
    </location>
</feature>
<dbReference type="EMBL" id="VSWD01000003">
    <property type="protein sequence ID" value="KAK3106003.1"/>
    <property type="molecule type" value="Genomic_DNA"/>
</dbReference>
<feature type="region of interest" description="Disordered" evidence="1">
    <location>
        <begin position="1"/>
        <end position="50"/>
    </location>
</feature>
<name>A0AA88YI79_PINIB</name>
<organism evidence="2 3">
    <name type="scientific">Pinctada imbricata</name>
    <name type="common">Atlantic pearl-oyster</name>
    <name type="synonym">Pinctada martensii</name>
    <dbReference type="NCBI Taxonomy" id="66713"/>
    <lineage>
        <taxon>Eukaryota</taxon>
        <taxon>Metazoa</taxon>
        <taxon>Spiralia</taxon>
        <taxon>Lophotrochozoa</taxon>
        <taxon>Mollusca</taxon>
        <taxon>Bivalvia</taxon>
        <taxon>Autobranchia</taxon>
        <taxon>Pteriomorphia</taxon>
        <taxon>Pterioida</taxon>
        <taxon>Pterioidea</taxon>
        <taxon>Pteriidae</taxon>
        <taxon>Pinctada</taxon>
    </lineage>
</organism>
<protein>
    <submittedName>
        <fullName evidence="2">Uncharacterized protein</fullName>
    </submittedName>
</protein>
<feature type="compositionally biased region" description="Polar residues" evidence="1">
    <location>
        <begin position="152"/>
        <end position="166"/>
    </location>
</feature>
<feature type="compositionally biased region" description="Low complexity" evidence="1">
    <location>
        <begin position="678"/>
        <end position="687"/>
    </location>
</feature>
<reference evidence="2" key="1">
    <citation type="submission" date="2019-08" db="EMBL/GenBank/DDBJ databases">
        <title>The improved chromosome-level genome for the pearl oyster Pinctada fucata martensii using PacBio sequencing and Hi-C.</title>
        <authorList>
            <person name="Zheng Z."/>
        </authorList>
    </citation>
    <scope>NUCLEOTIDE SEQUENCE</scope>
    <source>
        <strain evidence="2">ZZ-2019</strain>
        <tissue evidence="2">Adductor muscle</tissue>
    </source>
</reference>